<dbReference type="Proteomes" id="UP001177003">
    <property type="component" value="Chromosome 8"/>
</dbReference>
<sequence>MIALWFVFFQFLQHSSHHRSHRLPSWFTILAFSPSSSGQEEEEIQVDANAQGIQGNEAETNLSTQGNEVETNTVKTNPPPCEALDVNDGEHNDDKFANFSVDTAPRKNRVSVCRVGTLRQCG</sequence>
<proteinExistence type="predicted"/>
<evidence type="ECO:0000256" key="1">
    <source>
        <dbReference type="SAM" id="MobiDB-lite"/>
    </source>
</evidence>
<reference evidence="2" key="1">
    <citation type="submission" date="2023-04" db="EMBL/GenBank/DDBJ databases">
        <authorList>
            <person name="Vijverberg K."/>
            <person name="Xiong W."/>
            <person name="Schranz E."/>
        </authorList>
    </citation>
    <scope>NUCLEOTIDE SEQUENCE</scope>
</reference>
<protein>
    <submittedName>
        <fullName evidence="2">Uncharacterized protein</fullName>
    </submittedName>
</protein>
<gene>
    <name evidence="2" type="ORF">LSALG_LOCUS36400</name>
</gene>
<evidence type="ECO:0000313" key="3">
    <source>
        <dbReference type="Proteomes" id="UP001177003"/>
    </source>
</evidence>
<keyword evidence="3" id="KW-1185">Reference proteome</keyword>
<feature type="region of interest" description="Disordered" evidence="1">
    <location>
        <begin position="60"/>
        <end position="89"/>
    </location>
</feature>
<feature type="compositionally biased region" description="Polar residues" evidence="1">
    <location>
        <begin position="60"/>
        <end position="76"/>
    </location>
</feature>
<dbReference type="EMBL" id="OX465084">
    <property type="protein sequence ID" value="CAI9297603.1"/>
    <property type="molecule type" value="Genomic_DNA"/>
</dbReference>
<organism evidence="2 3">
    <name type="scientific">Lactuca saligna</name>
    <name type="common">Willowleaf lettuce</name>
    <dbReference type="NCBI Taxonomy" id="75948"/>
    <lineage>
        <taxon>Eukaryota</taxon>
        <taxon>Viridiplantae</taxon>
        <taxon>Streptophyta</taxon>
        <taxon>Embryophyta</taxon>
        <taxon>Tracheophyta</taxon>
        <taxon>Spermatophyta</taxon>
        <taxon>Magnoliopsida</taxon>
        <taxon>eudicotyledons</taxon>
        <taxon>Gunneridae</taxon>
        <taxon>Pentapetalae</taxon>
        <taxon>asterids</taxon>
        <taxon>campanulids</taxon>
        <taxon>Asterales</taxon>
        <taxon>Asteraceae</taxon>
        <taxon>Cichorioideae</taxon>
        <taxon>Cichorieae</taxon>
        <taxon>Lactucinae</taxon>
        <taxon>Lactuca</taxon>
    </lineage>
</organism>
<evidence type="ECO:0000313" key="2">
    <source>
        <dbReference type="EMBL" id="CAI9297603.1"/>
    </source>
</evidence>
<dbReference type="AlphaFoldDB" id="A0AA35ZSL4"/>
<accession>A0AA35ZSL4</accession>
<name>A0AA35ZSL4_LACSI</name>